<dbReference type="RefSeq" id="WP_382226389.1">
    <property type="nucleotide sequence ID" value="NZ_JBHTCA010000020.1"/>
</dbReference>
<dbReference type="Proteomes" id="UP001596501">
    <property type="component" value="Unassembled WGS sequence"/>
</dbReference>
<dbReference type="PANTHER" id="PTHR35609">
    <property type="entry name" value="MACRO DOMAIN-CONTAINING PROTEIN"/>
    <property type="match status" value="1"/>
</dbReference>
<keyword evidence="2" id="KW-1185">Reference proteome</keyword>
<evidence type="ECO:0008006" key="3">
    <source>
        <dbReference type="Google" id="ProtNLM"/>
    </source>
</evidence>
<accession>A0ABW2QTI5</accession>
<gene>
    <name evidence="1" type="ORF">ACFQPB_18335</name>
</gene>
<sequence>MDWFTRLTGFRETSYAETQARLEVEGSTLRSIVNGKSYGIGQFEMPSLGELRQQVAAGSGHAGRLRVSIVTGDVRQMHQRPEFAGALFQVASQFNFLEMVGPSVSPEDGVTRYEHDRTQGPACAMAAGAATIYRNYLVPVGEHTGQTADRQLEGLRDLGDQLSQVLGCAVPDLWDMHNGYALASRRGLQLISDHLGQISAQQRDELGGLLRIGLHQDVEVTDSPNLPGPQVSQAFCSALPVAYGRVAAAHWEAFARLVLESAYEATLLAGVLNARRGASNVVLLTSLGGGAFGNAPQWIHEAMVRALNLASSHNLDVRLVSYGPPTDALRALVR</sequence>
<proteinExistence type="predicted"/>
<organism evidence="1 2">
    <name type="scientific">Hydrogenophaga atypica</name>
    <dbReference type="NCBI Taxonomy" id="249409"/>
    <lineage>
        <taxon>Bacteria</taxon>
        <taxon>Pseudomonadati</taxon>
        <taxon>Pseudomonadota</taxon>
        <taxon>Betaproteobacteria</taxon>
        <taxon>Burkholderiales</taxon>
        <taxon>Comamonadaceae</taxon>
        <taxon>Hydrogenophaga</taxon>
    </lineage>
</organism>
<evidence type="ECO:0000313" key="1">
    <source>
        <dbReference type="EMBL" id="MFC7410820.1"/>
    </source>
</evidence>
<protein>
    <recommendedName>
        <fullName evidence="3">Macro domain-containing protein</fullName>
    </recommendedName>
</protein>
<evidence type="ECO:0000313" key="2">
    <source>
        <dbReference type="Proteomes" id="UP001596501"/>
    </source>
</evidence>
<reference evidence="2" key="1">
    <citation type="journal article" date="2019" name="Int. J. Syst. Evol. Microbiol.">
        <title>The Global Catalogue of Microorganisms (GCM) 10K type strain sequencing project: providing services to taxonomists for standard genome sequencing and annotation.</title>
        <authorList>
            <consortium name="The Broad Institute Genomics Platform"/>
            <consortium name="The Broad Institute Genome Sequencing Center for Infectious Disease"/>
            <person name="Wu L."/>
            <person name="Ma J."/>
        </authorList>
    </citation>
    <scope>NUCLEOTIDE SEQUENCE [LARGE SCALE GENOMIC DNA]</scope>
    <source>
        <strain evidence="2">CGMCC 1.12371</strain>
    </source>
</reference>
<comment type="caution">
    <text evidence="1">The sequence shown here is derived from an EMBL/GenBank/DDBJ whole genome shotgun (WGS) entry which is preliminary data.</text>
</comment>
<name>A0ABW2QTI5_9BURK</name>
<dbReference type="EMBL" id="JBHTCA010000020">
    <property type="protein sequence ID" value="MFC7410820.1"/>
    <property type="molecule type" value="Genomic_DNA"/>
</dbReference>
<dbReference type="PANTHER" id="PTHR35609:SF1">
    <property type="entry name" value="MACRO DOMAIN-CONTAINING PROTEIN"/>
    <property type="match status" value="1"/>
</dbReference>